<evidence type="ECO:0000256" key="3">
    <source>
        <dbReference type="ARBA" id="ARBA00023163"/>
    </source>
</evidence>
<dbReference type="RefSeq" id="WP_220167816.1">
    <property type="nucleotide sequence ID" value="NZ_JAIBOA010000012.1"/>
</dbReference>
<evidence type="ECO:0000259" key="4">
    <source>
        <dbReference type="PROSITE" id="PS01124"/>
    </source>
</evidence>
<evidence type="ECO:0000256" key="1">
    <source>
        <dbReference type="ARBA" id="ARBA00023015"/>
    </source>
</evidence>
<dbReference type="PRINTS" id="PR00032">
    <property type="entry name" value="HTHARAC"/>
</dbReference>
<evidence type="ECO:0000256" key="2">
    <source>
        <dbReference type="ARBA" id="ARBA00023125"/>
    </source>
</evidence>
<gene>
    <name evidence="5" type="ORF">K1Y72_19500</name>
</gene>
<dbReference type="InterPro" id="IPR018060">
    <property type="entry name" value="HTH_AraC"/>
</dbReference>
<protein>
    <submittedName>
        <fullName evidence="5">AraC family transcriptional regulator</fullName>
    </submittedName>
</protein>
<dbReference type="SUPFAM" id="SSF46689">
    <property type="entry name" value="Homeodomain-like"/>
    <property type="match status" value="2"/>
</dbReference>
<organism evidence="5 6">
    <name type="scientific">Actinomadura parmotrematis</name>
    <dbReference type="NCBI Taxonomy" id="2864039"/>
    <lineage>
        <taxon>Bacteria</taxon>
        <taxon>Bacillati</taxon>
        <taxon>Actinomycetota</taxon>
        <taxon>Actinomycetes</taxon>
        <taxon>Streptosporangiales</taxon>
        <taxon>Thermomonosporaceae</taxon>
        <taxon>Actinomadura</taxon>
    </lineage>
</organism>
<keyword evidence="1" id="KW-0805">Transcription regulation</keyword>
<reference evidence="5 6" key="1">
    <citation type="submission" date="2021-07" db="EMBL/GenBank/DDBJ databases">
        <title>Actinomadura sp. PM05-2 isolated from lichen.</title>
        <authorList>
            <person name="Somphong A."/>
            <person name="Phongsopitanun W."/>
            <person name="Tanasupawat S."/>
            <person name="Peongsungnone V."/>
        </authorList>
    </citation>
    <scope>NUCLEOTIDE SEQUENCE [LARGE SCALE GENOMIC DNA]</scope>
    <source>
        <strain evidence="5 6">PM05-2</strain>
    </source>
</reference>
<feature type="domain" description="HTH araC/xylS-type" evidence="4">
    <location>
        <begin position="237"/>
        <end position="335"/>
    </location>
</feature>
<comment type="caution">
    <text evidence="5">The sequence shown here is derived from an EMBL/GenBank/DDBJ whole genome shotgun (WGS) entry which is preliminary data.</text>
</comment>
<keyword evidence="6" id="KW-1185">Reference proteome</keyword>
<dbReference type="InterPro" id="IPR050204">
    <property type="entry name" value="AraC_XylS_family_regulators"/>
</dbReference>
<dbReference type="PROSITE" id="PS01124">
    <property type="entry name" value="HTH_ARAC_FAMILY_2"/>
    <property type="match status" value="1"/>
</dbReference>
<keyword evidence="2" id="KW-0238">DNA-binding</keyword>
<name>A0ABS7FVX6_9ACTN</name>
<dbReference type="SMART" id="SM00342">
    <property type="entry name" value="HTH_ARAC"/>
    <property type="match status" value="1"/>
</dbReference>
<dbReference type="Gene3D" id="1.10.10.60">
    <property type="entry name" value="Homeodomain-like"/>
    <property type="match status" value="2"/>
</dbReference>
<proteinExistence type="predicted"/>
<dbReference type="Pfam" id="PF12833">
    <property type="entry name" value="HTH_18"/>
    <property type="match status" value="1"/>
</dbReference>
<keyword evidence="3" id="KW-0804">Transcription</keyword>
<accession>A0ABS7FVX6</accession>
<dbReference type="InterPro" id="IPR020449">
    <property type="entry name" value="Tscrpt_reg_AraC-type_HTH"/>
</dbReference>
<dbReference type="InterPro" id="IPR009057">
    <property type="entry name" value="Homeodomain-like_sf"/>
</dbReference>
<dbReference type="EMBL" id="JAIBOA010000012">
    <property type="protein sequence ID" value="MBW8484578.1"/>
    <property type="molecule type" value="Genomic_DNA"/>
</dbReference>
<dbReference type="InterPro" id="IPR032783">
    <property type="entry name" value="AraC_lig"/>
</dbReference>
<dbReference type="PANTHER" id="PTHR46796">
    <property type="entry name" value="HTH-TYPE TRANSCRIPTIONAL ACTIVATOR RHAS-RELATED"/>
    <property type="match status" value="1"/>
</dbReference>
<evidence type="ECO:0000313" key="5">
    <source>
        <dbReference type="EMBL" id="MBW8484578.1"/>
    </source>
</evidence>
<dbReference type="Pfam" id="PF12852">
    <property type="entry name" value="Cupin_6"/>
    <property type="match status" value="1"/>
</dbReference>
<dbReference type="PANTHER" id="PTHR46796:SF13">
    <property type="entry name" value="HTH-TYPE TRANSCRIPTIONAL ACTIVATOR RHAS"/>
    <property type="match status" value="1"/>
</dbReference>
<evidence type="ECO:0000313" key="6">
    <source>
        <dbReference type="Proteomes" id="UP000774570"/>
    </source>
</evidence>
<sequence length="338" mass="36507">MTERPGRDTVLATAPDAALDEALDAALHRLRLNGAIFFRAEFTEAWSYLSPHPERLVEALHPGARSIILFHIVVDGPCWVSLEGGERLWAESGDVVVLPYADQHTMGGTADAEPVPITDLMDPRPWTALPMVRHGGGGAAAGIVCGYLHSSDPLFDPGLAALPPVFVVRPPEGPAAQWIQASVQYAVAATTSAEAPTDATSVRLPELLLVEVLRLHLRSAPTIGSGWIAALADPVLAPALAALHADPARRWTVAALAETVAVSRSSLDERFRQVLGRSPIRYLTDWRLHLADDLLATTDRPVAVIARRVGYESEEAFGRAFKRRYGASPGAWRRTRTP</sequence>
<dbReference type="Proteomes" id="UP000774570">
    <property type="component" value="Unassembled WGS sequence"/>
</dbReference>